<reference evidence="5" key="1">
    <citation type="journal article" date="2019" name="bioRxiv">
        <title>The Genome of the Zebra Mussel, Dreissena polymorpha: A Resource for Invasive Species Research.</title>
        <authorList>
            <person name="McCartney M.A."/>
            <person name="Auch B."/>
            <person name="Kono T."/>
            <person name="Mallez S."/>
            <person name="Zhang Y."/>
            <person name="Obille A."/>
            <person name="Becker A."/>
            <person name="Abrahante J.E."/>
            <person name="Garbe J."/>
            <person name="Badalamenti J.P."/>
            <person name="Herman A."/>
            <person name="Mangelson H."/>
            <person name="Liachko I."/>
            <person name="Sullivan S."/>
            <person name="Sone E.D."/>
            <person name="Koren S."/>
            <person name="Silverstein K.A.T."/>
            <person name="Beckman K.B."/>
            <person name="Gohl D.M."/>
        </authorList>
    </citation>
    <scope>NUCLEOTIDE SEQUENCE</scope>
    <source>
        <strain evidence="5">Duluth1</strain>
        <tissue evidence="5">Whole animal</tissue>
    </source>
</reference>
<dbReference type="PANTHER" id="PTHR24369:SF210">
    <property type="entry name" value="CHAOPTIN-RELATED"/>
    <property type="match status" value="1"/>
</dbReference>
<name>A0A9D4CA73_DREPO</name>
<dbReference type="Gene3D" id="3.80.10.10">
    <property type="entry name" value="Ribonuclease Inhibitor"/>
    <property type="match status" value="3"/>
</dbReference>
<dbReference type="GO" id="GO:0005886">
    <property type="term" value="C:plasma membrane"/>
    <property type="evidence" value="ECO:0007669"/>
    <property type="project" value="TreeGrafter"/>
</dbReference>
<evidence type="ECO:0000256" key="1">
    <source>
        <dbReference type="ARBA" id="ARBA00022614"/>
    </source>
</evidence>
<keyword evidence="2 4" id="KW-0732">Signal</keyword>
<organism evidence="5 6">
    <name type="scientific">Dreissena polymorpha</name>
    <name type="common">Zebra mussel</name>
    <name type="synonym">Mytilus polymorpha</name>
    <dbReference type="NCBI Taxonomy" id="45954"/>
    <lineage>
        <taxon>Eukaryota</taxon>
        <taxon>Metazoa</taxon>
        <taxon>Spiralia</taxon>
        <taxon>Lophotrochozoa</taxon>
        <taxon>Mollusca</taxon>
        <taxon>Bivalvia</taxon>
        <taxon>Autobranchia</taxon>
        <taxon>Heteroconchia</taxon>
        <taxon>Euheterodonta</taxon>
        <taxon>Imparidentia</taxon>
        <taxon>Neoheterodontei</taxon>
        <taxon>Myida</taxon>
        <taxon>Dreissenoidea</taxon>
        <taxon>Dreissenidae</taxon>
        <taxon>Dreissena</taxon>
    </lineage>
</organism>
<dbReference type="InterPro" id="IPR032675">
    <property type="entry name" value="LRR_dom_sf"/>
</dbReference>
<reference evidence="5" key="2">
    <citation type="submission" date="2020-11" db="EMBL/GenBank/DDBJ databases">
        <authorList>
            <person name="McCartney M.A."/>
            <person name="Auch B."/>
            <person name="Kono T."/>
            <person name="Mallez S."/>
            <person name="Becker A."/>
            <person name="Gohl D.M."/>
            <person name="Silverstein K.A.T."/>
            <person name="Koren S."/>
            <person name="Bechman K.B."/>
            <person name="Herman A."/>
            <person name="Abrahante J.E."/>
            <person name="Garbe J."/>
        </authorList>
    </citation>
    <scope>NUCLEOTIDE SEQUENCE</scope>
    <source>
        <strain evidence="5">Duluth1</strain>
        <tissue evidence="5">Whole animal</tissue>
    </source>
</reference>
<dbReference type="SUPFAM" id="SSF52058">
    <property type="entry name" value="L domain-like"/>
    <property type="match status" value="1"/>
</dbReference>
<protein>
    <submittedName>
        <fullName evidence="5">Uncharacterized protein</fullName>
    </submittedName>
</protein>
<dbReference type="Proteomes" id="UP000828390">
    <property type="component" value="Unassembled WGS sequence"/>
</dbReference>
<dbReference type="InterPro" id="IPR026906">
    <property type="entry name" value="LRR_5"/>
</dbReference>
<accession>A0A9D4CA73</accession>
<evidence type="ECO:0000256" key="2">
    <source>
        <dbReference type="ARBA" id="ARBA00022729"/>
    </source>
</evidence>
<gene>
    <name evidence="5" type="ORF">DPMN_063008</name>
</gene>
<dbReference type="Pfam" id="PF13855">
    <property type="entry name" value="LRR_8"/>
    <property type="match status" value="2"/>
</dbReference>
<sequence>MFCFYFPLQCLGLVLLITATTNVKSFLLDTVQVEPCQYTSSDVTCTSRGLNQVPVFNVSGGPCGYLFRVDVSNNAITRVNDDAFAAFQNCSNLIISLAVNNISHISDFAFRGIEGSTTHLNLSDNDFDTIPNAVGTLLKLSKLEMLNNPLVTFDPHVLANIGRTLNTLYISMGSLLHWPAELYFLRELKTLYISNMNFEHINTDAFQGLSKVQYLTIDHSQLLTVSSAVCQLTNLYILALKNNYNFHNSLNNVFDRCSTKKLNIGHLIFINNNVDFFPNIHAMIESVYGIHMENNNMQFMDKDTLSYDNRTNGISLAYNTFTRVPTGLYLFENLLYLTLSYNKITYVHDTDLAGLRMLRTLSLNGNPIRFITKNSFADNTILATIDLSNTLLTQIPEAVTSISSLNSLDLSELNIGCTCKMSNLKSWNITNVHFGQAKCYQTDELIEDFLESYIDTGRCTI</sequence>
<feature type="chain" id="PRO_5038516794" evidence="4">
    <location>
        <begin position="26"/>
        <end position="461"/>
    </location>
</feature>
<evidence type="ECO:0000256" key="4">
    <source>
        <dbReference type="SAM" id="SignalP"/>
    </source>
</evidence>
<proteinExistence type="predicted"/>
<dbReference type="InterPro" id="IPR050541">
    <property type="entry name" value="LRR_TM_domain-containing"/>
</dbReference>
<dbReference type="PANTHER" id="PTHR24369">
    <property type="entry name" value="ANTIGEN BSP, PUTATIVE-RELATED"/>
    <property type="match status" value="1"/>
</dbReference>
<evidence type="ECO:0000313" key="5">
    <source>
        <dbReference type="EMBL" id="KAH3720115.1"/>
    </source>
</evidence>
<comment type="caution">
    <text evidence="5">The sequence shown here is derived from an EMBL/GenBank/DDBJ whole genome shotgun (WGS) entry which is preliminary data.</text>
</comment>
<evidence type="ECO:0000256" key="3">
    <source>
        <dbReference type="ARBA" id="ARBA00022737"/>
    </source>
</evidence>
<dbReference type="InterPro" id="IPR003591">
    <property type="entry name" value="Leu-rich_rpt_typical-subtyp"/>
</dbReference>
<evidence type="ECO:0000313" key="6">
    <source>
        <dbReference type="Proteomes" id="UP000828390"/>
    </source>
</evidence>
<dbReference type="SMART" id="SM00369">
    <property type="entry name" value="LRR_TYP"/>
    <property type="match status" value="5"/>
</dbReference>
<dbReference type="Pfam" id="PF13306">
    <property type="entry name" value="LRR_5"/>
    <property type="match status" value="1"/>
</dbReference>
<keyword evidence="6" id="KW-1185">Reference proteome</keyword>
<keyword evidence="3" id="KW-0677">Repeat</keyword>
<dbReference type="InterPro" id="IPR001611">
    <property type="entry name" value="Leu-rich_rpt"/>
</dbReference>
<dbReference type="AlphaFoldDB" id="A0A9D4CA73"/>
<dbReference type="EMBL" id="JAIWYP010000013">
    <property type="protein sequence ID" value="KAH3720115.1"/>
    <property type="molecule type" value="Genomic_DNA"/>
</dbReference>
<keyword evidence="1" id="KW-0433">Leucine-rich repeat</keyword>
<feature type="signal peptide" evidence="4">
    <location>
        <begin position="1"/>
        <end position="25"/>
    </location>
</feature>